<dbReference type="PANTHER" id="PTHR11783">
    <property type="entry name" value="SULFOTRANSFERASE SULT"/>
    <property type="match status" value="1"/>
</dbReference>
<evidence type="ECO:0000313" key="5">
    <source>
        <dbReference type="EMBL" id="WOK98889.1"/>
    </source>
</evidence>
<evidence type="ECO:0000259" key="4">
    <source>
        <dbReference type="Pfam" id="PF00685"/>
    </source>
</evidence>
<sequence>MASQLAPSSMFFSEANIEEEEGGSYQKIYQHLTQQVNKLPSPNIETYGRSIYWYCGWYGAIDSIVGAMLAQKYFKARPADVLVATFPKSGTTWIKALVFATLNRGSDLINYHQFLESHNPHQCCPFLEFEIYSRNIEAVPDLSKFPDPRLFSTHLPFQSLPTSVIDSGCRVVYVGRNPKDNFVSSWHYFNKISREAEPLEEAFDCFCKGLNIYGPYWEHVLSYWKAHVERPQHVLFLKYEELKAEPVAQLKRLAEFLGCPFSEGEEKEGVIEDIIRLCSIENLANLEVNKIGTVNFTASTVKGSNFFRRGVVGDWKNHLTPEMVGQLDKITEQKFQGSGLSF</sequence>
<evidence type="ECO:0000256" key="1">
    <source>
        <dbReference type="ARBA" id="ARBA00005771"/>
    </source>
</evidence>
<dbReference type="EMBL" id="CP136891">
    <property type="protein sequence ID" value="WOK98889.1"/>
    <property type="molecule type" value="Genomic_DNA"/>
</dbReference>
<dbReference type="InterPro" id="IPR000863">
    <property type="entry name" value="Sulfotransferase_dom"/>
</dbReference>
<feature type="domain" description="Sulfotransferase" evidence="4">
    <location>
        <begin position="79"/>
        <end position="339"/>
    </location>
</feature>
<dbReference type="InterPro" id="IPR027417">
    <property type="entry name" value="P-loop_NTPase"/>
</dbReference>
<gene>
    <name evidence="5" type="ORF">Cni_G07601</name>
    <name evidence="6" type="ORF">Cni_G07603</name>
</gene>
<name>A0AAQ3Q7P9_9LILI</name>
<keyword evidence="2 3" id="KW-0808">Transferase</keyword>
<dbReference type="EMBL" id="CP136891">
    <property type="protein sequence ID" value="WOK98891.1"/>
    <property type="molecule type" value="Genomic_DNA"/>
</dbReference>
<dbReference type="EC" id="2.8.2.-" evidence="3"/>
<dbReference type="Proteomes" id="UP001327560">
    <property type="component" value="Chromosome 2"/>
</dbReference>
<dbReference type="Pfam" id="PF00685">
    <property type="entry name" value="Sulfotransfer_1"/>
    <property type="match status" value="1"/>
</dbReference>
<proteinExistence type="inferred from homology"/>
<evidence type="ECO:0000256" key="3">
    <source>
        <dbReference type="RuleBase" id="RU361155"/>
    </source>
</evidence>
<accession>A0AAQ3Q7P9</accession>
<dbReference type="AlphaFoldDB" id="A0AAQ3Q7P9"/>
<evidence type="ECO:0000313" key="7">
    <source>
        <dbReference type="Proteomes" id="UP001327560"/>
    </source>
</evidence>
<dbReference type="Gene3D" id="3.40.50.300">
    <property type="entry name" value="P-loop containing nucleotide triphosphate hydrolases"/>
    <property type="match status" value="1"/>
</dbReference>
<protein>
    <recommendedName>
        <fullName evidence="3">Sulfotransferase</fullName>
        <ecNumber evidence="3">2.8.2.-</ecNumber>
    </recommendedName>
</protein>
<evidence type="ECO:0000313" key="6">
    <source>
        <dbReference type="EMBL" id="WOK98891.1"/>
    </source>
</evidence>
<organism evidence="5 7">
    <name type="scientific">Canna indica</name>
    <name type="common">Indian-shot</name>
    <dbReference type="NCBI Taxonomy" id="4628"/>
    <lineage>
        <taxon>Eukaryota</taxon>
        <taxon>Viridiplantae</taxon>
        <taxon>Streptophyta</taxon>
        <taxon>Embryophyta</taxon>
        <taxon>Tracheophyta</taxon>
        <taxon>Spermatophyta</taxon>
        <taxon>Magnoliopsida</taxon>
        <taxon>Liliopsida</taxon>
        <taxon>Zingiberales</taxon>
        <taxon>Cannaceae</taxon>
        <taxon>Canna</taxon>
    </lineage>
</organism>
<reference evidence="5 7" key="1">
    <citation type="submission" date="2023-10" db="EMBL/GenBank/DDBJ databases">
        <title>Chromosome-scale genome assembly provides insights into flower coloration mechanisms of Canna indica.</title>
        <authorList>
            <person name="Li C."/>
        </authorList>
    </citation>
    <scope>NUCLEOTIDE SEQUENCE [LARGE SCALE GENOMIC DNA]</scope>
    <source>
        <tissue evidence="5">Flower</tissue>
    </source>
</reference>
<keyword evidence="7" id="KW-1185">Reference proteome</keyword>
<comment type="similarity">
    <text evidence="1 3">Belongs to the sulfotransferase 1 family.</text>
</comment>
<dbReference type="GO" id="GO:0008146">
    <property type="term" value="F:sulfotransferase activity"/>
    <property type="evidence" value="ECO:0007669"/>
    <property type="project" value="InterPro"/>
</dbReference>
<dbReference type="SUPFAM" id="SSF52540">
    <property type="entry name" value="P-loop containing nucleoside triphosphate hydrolases"/>
    <property type="match status" value="1"/>
</dbReference>
<evidence type="ECO:0000256" key="2">
    <source>
        <dbReference type="ARBA" id="ARBA00022679"/>
    </source>
</evidence>